<feature type="transmembrane region" description="Helical" evidence="1">
    <location>
        <begin position="16"/>
        <end position="35"/>
    </location>
</feature>
<protein>
    <submittedName>
        <fullName evidence="3">Pyridine nucleotide-disulfide oxidoreductase</fullName>
    </submittedName>
</protein>
<dbReference type="InterPro" id="IPR036188">
    <property type="entry name" value="FAD/NAD-bd_sf"/>
</dbReference>
<gene>
    <name evidence="3" type="ORF">ARC23_01825</name>
</gene>
<organism evidence="3 4">
    <name type="scientific">Stenotrophomonas beteli</name>
    <dbReference type="NCBI Taxonomy" id="3384461"/>
    <lineage>
        <taxon>Bacteria</taxon>
        <taxon>Pseudomonadati</taxon>
        <taxon>Pseudomonadota</taxon>
        <taxon>Gammaproteobacteria</taxon>
        <taxon>Lysobacterales</taxon>
        <taxon>Lysobacteraceae</taxon>
        <taxon>Stenotrophomonas</taxon>
        <taxon>Stenotrophomonas maltophilia group</taxon>
    </lineage>
</organism>
<evidence type="ECO:0000313" key="4">
    <source>
        <dbReference type="Proteomes" id="UP000051757"/>
    </source>
</evidence>
<keyword evidence="1" id="KW-0472">Membrane</keyword>
<dbReference type="PANTHER" id="PTHR40254">
    <property type="entry name" value="BLR0577 PROTEIN"/>
    <property type="match status" value="1"/>
</dbReference>
<dbReference type="Proteomes" id="UP000051757">
    <property type="component" value="Unassembled WGS sequence"/>
</dbReference>
<accession>A0A0R0AU33</accession>
<dbReference type="InterPro" id="IPR052189">
    <property type="entry name" value="L-asp_N-monooxygenase_NS-form"/>
</dbReference>
<dbReference type="PRINTS" id="PR00368">
    <property type="entry name" value="FADPNR"/>
</dbReference>
<proteinExistence type="predicted"/>
<keyword evidence="1" id="KW-0812">Transmembrane</keyword>
<dbReference type="PANTHER" id="PTHR40254:SF1">
    <property type="entry name" value="BLR0577 PROTEIN"/>
    <property type="match status" value="1"/>
</dbReference>
<dbReference type="Pfam" id="PF13454">
    <property type="entry name" value="NAD_binding_9"/>
    <property type="match status" value="1"/>
</dbReference>
<dbReference type="InterPro" id="IPR038732">
    <property type="entry name" value="HpyO/CreE_NAD-binding"/>
</dbReference>
<sequence>MAYNRRMTDSPRNGELDLAIIGGGAAGVLVAIQVLRQAQAPLALAIFEPASQLAQGIAYATPWPEHLLNVPAAKMSAFADQPGDFLDYLMAANAYPGEAREVLGERYVCRHYFAAYLQQRLQEAAAASPAQLQVIAQPVLGLQPDDHGYQLTLGDGQTLHAAQAVLATGNSMRPLPVAGAEALPADDVIEAWDYDGVRTLAGEQAVAIVGSGLSMADTVLALVAAGHTGPLHVISRHGLLPLPHAHGGLPTFDPATLLPMSLRQRLRALRGFARQAQADGLPWQGVMDRIRPHGQALWCSLDAADQRRFLRHVVRYWDVHRHRIAEEVDAQLQALIESGQLRIHRSRLQRIGREGDALRLSGHDATGNEQQWTIGGVINATGVETRASALRNPLLQQLQADGLARPGPHGLGLDSTVPGDRLRTEGGQPQARLGVLGSLRIGSLWESLAVPELRQQAQALATQVVAGAATVMP</sequence>
<name>A0A0R0AU33_9GAMM</name>
<evidence type="ECO:0000259" key="2">
    <source>
        <dbReference type="Pfam" id="PF13454"/>
    </source>
</evidence>
<evidence type="ECO:0000256" key="1">
    <source>
        <dbReference type="SAM" id="Phobius"/>
    </source>
</evidence>
<dbReference type="SUPFAM" id="SSF51905">
    <property type="entry name" value="FAD/NAD(P)-binding domain"/>
    <property type="match status" value="1"/>
</dbReference>
<feature type="domain" description="FAD-dependent urate hydroxylase HpyO/Asp monooxygenase CreE-like FAD/NAD(P)-binding" evidence="2">
    <location>
        <begin position="19"/>
        <end position="170"/>
    </location>
</feature>
<keyword evidence="1" id="KW-1133">Transmembrane helix</keyword>
<dbReference type="EMBL" id="LLXV01000055">
    <property type="protein sequence ID" value="KRG48591.1"/>
    <property type="molecule type" value="Genomic_DNA"/>
</dbReference>
<comment type="caution">
    <text evidence="3">The sequence shown here is derived from an EMBL/GenBank/DDBJ whole genome shotgun (WGS) entry which is preliminary data.</text>
</comment>
<dbReference type="Gene3D" id="3.50.50.60">
    <property type="entry name" value="FAD/NAD(P)-binding domain"/>
    <property type="match status" value="1"/>
</dbReference>
<dbReference type="OrthoDB" id="101972at2"/>
<keyword evidence="4" id="KW-1185">Reference proteome</keyword>
<evidence type="ECO:0000313" key="3">
    <source>
        <dbReference type="EMBL" id="KRG48591.1"/>
    </source>
</evidence>
<reference evidence="3 4" key="1">
    <citation type="journal article" date="2016" name="Front. Microbiol.">
        <title>Genome Sequence of Type Strains of Genus Stenotrophomonas.</title>
        <authorList>
            <person name="Patil P.P."/>
            <person name="Midha S."/>
            <person name="Kumar S."/>
            <person name="Patil P.B."/>
        </authorList>
    </citation>
    <scope>NUCLEOTIDE SEQUENCE [LARGE SCALE GENOMIC DNA]</scope>
    <source>
        <strain evidence="3 4">LMG 978</strain>
    </source>
</reference>
<dbReference type="AlphaFoldDB" id="A0A0R0AU33"/>